<reference evidence="2 3" key="1">
    <citation type="journal article" date="2013" name="Genome Announc.">
        <title>Genome sequences for three denitrifying bacterial strains isolated from a uranium- and nitrate-contaminated subsurface environment.</title>
        <authorList>
            <person name="Venkatramanan R."/>
            <person name="Prakash O."/>
            <person name="Woyke T."/>
            <person name="Chain P."/>
            <person name="Goodwin L.A."/>
            <person name="Watson D."/>
            <person name="Brooks S."/>
            <person name="Kostka J.E."/>
            <person name="Green S.J."/>
        </authorList>
    </citation>
    <scope>NUCLEOTIDE SEQUENCE [LARGE SCALE GENOMIC DNA]</scope>
    <source>
        <strain evidence="2 3">1NES1</strain>
    </source>
</reference>
<keyword evidence="1" id="KW-1133">Transmembrane helix</keyword>
<dbReference type="KEGG" id="hdt:HYPDE_31853"/>
<accession>N0BD45</accession>
<dbReference type="STRING" id="670307.HYPDE_31853"/>
<dbReference type="HOGENOM" id="CLU_1336011_0_0_5"/>
<protein>
    <submittedName>
        <fullName evidence="2">Na/Pi-cotransporter II-like protein</fullName>
    </submittedName>
</protein>
<evidence type="ECO:0000313" key="2">
    <source>
        <dbReference type="EMBL" id="AGK58045.1"/>
    </source>
</evidence>
<keyword evidence="1" id="KW-0812">Transmembrane</keyword>
<proteinExistence type="predicted"/>
<evidence type="ECO:0000256" key="1">
    <source>
        <dbReference type="SAM" id="Phobius"/>
    </source>
</evidence>
<feature type="transmembrane region" description="Helical" evidence="1">
    <location>
        <begin position="6"/>
        <end position="30"/>
    </location>
</feature>
<evidence type="ECO:0000313" key="3">
    <source>
        <dbReference type="Proteomes" id="UP000005952"/>
    </source>
</evidence>
<keyword evidence="1" id="KW-0472">Membrane</keyword>
<name>N0BD45_9HYPH</name>
<dbReference type="EMBL" id="CP005587">
    <property type="protein sequence ID" value="AGK58045.1"/>
    <property type="molecule type" value="Genomic_DNA"/>
</dbReference>
<sequence>MLGANIGTTLIVQISSFSVAAVAPVLILNGDRRLMVETRKRDDILDHPNTAIKAYVTSIDPGDCRPAYSNFVGARPAIDGTGALRPLVIVAGEHFSGGRVCVTFDADAVGIKRIELINPVIGLDLRHVVALCRKLLSDVRRRKPFFYWDIEAVLVVVVGKCRTCDKQQSGESGKRQSLMHVLISVFWVGRLSQCVHSLARALTHS</sequence>
<organism evidence="2 3">
    <name type="scientific">Hyphomicrobium denitrificans 1NES1</name>
    <dbReference type="NCBI Taxonomy" id="670307"/>
    <lineage>
        <taxon>Bacteria</taxon>
        <taxon>Pseudomonadati</taxon>
        <taxon>Pseudomonadota</taxon>
        <taxon>Alphaproteobacteria</taxon>
        <taxon>Hyphomicrobiales</taxon>
        <taxon>Hyphomicrobiaceae</taxon>
        <taxon>Hyphomicrobium</taxon>
    </lineage>
</organism>
<gene>
    <name evidence="2" type="ORF">HYPDE_31853</name>
</gene>
<dbReference type="Proteomes" id="UP000005952">
    <property type="component" value="Chromosome"/>
</dbReference>
<keyword evidence="3" id="KW-1185">Reference proteome</keyword>
<dbReference type="eggNOG" id="COG1283">
    <property type="taxonomic scope" value="Bacteria"/>
</dbReference>
<dbReference type="AlphaFoldDB" id="N0BD45"/>